<dbReference type="Proteomes" id="UP000422232">
    <property type="component" value="Chromosome"/>
</dbReference>
<protein>
    <submittedName>
        <fullName evidence="2">Uncharacterized protein</fullName>
    </submittedName>
</protein>
<name>A0A9Q6PTY1_PISSA</name>
<dbReference type="EMBL" id="CP038909">
    <property type="protein sequence ID" value="QGO07674.1"/>
    <property type="molecule type" value="Genomic_DNA"/>
</dbReference>
<sequence>MSFEQARIALQQAGINFQGKEKELEESEKLQEAVIALAQIGALNTNIWQKVQANPDIREPITTMIKYAVLRIGVTGEPQPTPADQKYRQASSIIANMVIDNSRQYFSTGLIADRTARAWERIQDDERFRDTVLTIDKVGSLSPNVLKTMQTDREIVRTITALDQAGLLPLPEEKPGPFQDHEALLENANYLRENHILSLEDHQRY</sequence>
<dbReference type="AlphaFoldDB" id="A0A9Q6PTY1"/>
<dbReference type="EMBL" id="CP038908">
    <property type="protein sequence ID" value="QGO04706.1"/>
    <property type="molecule type" value="Genomic_DNA"/>
</dbReference>
<keyword evidence="2" id="KW-0614">Plasmid</keyword>
<proteinExistence type="predicted"/>
<evidence type="ECO:0000313" key="2">
    <source>
        <dbReference type="EMBL" id="QGO07674.1"/>
    </source>
</evidence>
<dbReference type="Proteomes" id="UP000422232">
    <property type="component" value="Plasmid unnamed1"/>
</dbReference>
<keyword evidence="3" id="KW-1185">Reference proteome</keyword>
<evidence type="ECO:0000313" key="3">
    <source>
        <dbReference type="Proteomes" id="UP000422232"/>
    </source>
</evidence>
<dbReference type="RefSeq" id="WP_230383356.1">
    <property type="nucleotide sequence ID" value="NZ_CP038893.1"/>
</dbReference>
<organism evidence="2 3">
    <name type="scientific">Piscirickettsia salmonis</name>
    <dbReference type="NCBI Taxonomy" id="1238"/>
    <lineage>
        <taxon>Bacteria</taxon>
        <taxon>Pseudomonadati</taxon>
        <taxon>Pseudomonadota</taxon>
        <taxon>Gammaproteobacteria</taxon>
        <taxon>Thiotrichales</taxon>
        <taxon>Piscirickettsiaceae</taxon>
        <taxon>Piscirickettsia</taxon>
    </lineage>
</organism>
<reference evidence="2 3" key="1">
    <citation type="submission" date="2019-04" db="EMBL/GenBank/DDBJ databases">
        <title>Complete genome sequencing of Piscirickettsia salmonis strain Psal-009.</title>
        <authorList>
            <person name="Schober I."/>
            <person name="Bunk B."/>
            <person name="Sproer C."/>
            <person name="Carril G.P."/>
            <person name="Riedel T."/>
            <person name="Flores-Herrera P.A."/>
            <person name="Nourdin-Galindo G."/>
            <person name="Marshall S.H."/>
            <person name="Overmann J."/>
        </authorList>
    </citation>
    <scope>NUCLEOTIDE SEQUENCE [LARGE SCALE GENOMIC DNA]</scope>
    <source>
        <strain evidence="2 3">Psal-009</strain>
        <plasmid evidence="2 3">unnamed1</plasmid>
    </source>
</reference>
<geneLocation type="plasmid" evidence="2 3">
    <name>unnamed1</name>
</geneLocation>
<accession>A0A9Q6PTY1</accession>
<gene>
    <name evidence="1" type="ORF">Psal009_00578</name>
    <name evidence="2" type="ORF">Psal009_03633</name>
</gene>
<evidence type="ECO:0000313" key="1">
    <source>
        <dbReference type="EMBL" id="QGO04706.1"/>
    </source>
</evidence>